<gene>
    <name evidence="7" type="ORF">Psi01_04850</name>
</gene>
<reference evidence="7 8" key="1">
    <citation type="submission" date="2021-01" db="EMBL/GenBank/DDBJ databases">
        <title>Whole genome shotgun sequence of Planobispora siamensis NBRC 107568.</title>
        <authorList>
            <person name="Komaki H."/>
            <person name="Tamura T."/>
        </authorList>
    </citation>
    <scope>NUCLEOTIDE SEQUENCE [LARGE SCALE GENOMIC DNA]</scope>
    <source>
        <strain evidence="7 8">NBRC 107568</strain>
    </source>
</reference>
<dbReference type="GO" id="GO:0016887">
    <property type="term" value="F:ATP hydrolysis activity"/>
    <property type="evidence" value="ECO:0007669"/>
    <property type="project" value="InterPro"/>
</dbReference>
<dbReference type="PANTHER" id="PTHR43335">
    <property type="entry name" value="ABC TRANSPORTER, ATP-BINDING PROTEIN"/>
    <property type="match status" value="1"/>
</dbReference>
<feature type="domain" description="ABC transporter" evidence="6">
    <location>
        <begin position="7"/>
        <end position="235"/>
    </location>
</feature>
<evidence type="ECO:0000313" key="7">
    <source>
        <dbReference type="EMBL" id="GIH89855.1"/>
    </source>
</evidence>
<protein>
    <recommendedName>
        <fullName evidence="6">ABC transporter domain-containing protein</fullName>
    </recommendedName>
</protein>
<dbReference type="SMART" id="SM00382">
    <property type="entry name" value="AAA"/>
    <property type="match status" value="1"/>
</dbReference>
<comment type="similarity">
    <text evidence="1">Belongs to the ABC transporter superfamily.</text>
</comment>
<feature type="region of interest" description="Disordered" evidence="5">
    <location>
        <begin position="201"/>
        <end position="250"/>
    </location>
</feature>
<sequence>MSGGVAVRAEGLSLKGGHGWVYRDVDLEAGPGTLTAVAGQAGSGRTSLLLTLAGRMRPTAGALTVAGHARPGAVRRVAALGPVEGVNDLDRALTVREHVRERARGLFWNAAGARRAAGALERAGLGLSPDDRTLVRDLGHERRVRLGIALALLDDPGLLVADNVGAGLAADRRAALWATLEELAGQGLTVIASCTESPLPRTLHLTSREPGDPDDCPDPRQAGAASDPEDDSEENAASAERAEKDREEDR</sequence>
<dbReference type="AlphaFoldDB" id="A0A8J3WHW2"/>
<dbReference type="RefSeq" id="WP_204062244.1">
    <property type="nucleotide sequence ID" value="NZ_BOOJ01000007.1"/>
</dbReference>
<dbReference type="InterPro" id="IPR003439">
    <property type="entry name" value="ABC_transporter-like_ATP-bd"/>
</dbReference>
<name>A0A8J3WHW2_9ACTN</name>
<proteinExistence type="inferred from homology"/>
<dbReference type="SUPFAM" id="SSF52540">
    <property type="entry name" value="P-loop containing nucleoside triphosphate hydrolases"/>
    <property type="match status" value="1"/>
</dbReference>
<evidence type="ECO:0000256" key="1">
    <source>
        <dbReference type="ARBA" id="ARBA00005417"/>
    </source>
</evidence>
<keyword evidence="2" id="KW-0813">Transport</keyword>
<evidence type="ECO:0000256" key="4">
    <source>
        <dbReference type="ARBA" id="ARBA00022840"/>
    </source>
</evidence>
<dbReference type="PANTHER" id="PTHR43335:SF4">
    <property type="entry name" value="ABC TRANSPORTER, ATP-BINDING PROTEIN"/>
    <property type="match status" value="1"/>
</dbReference>
<keyword evidence="3" id="KW-0547">Nucleotide-binding</keyword>
<evidence type="ECO:0000256" key="3">
    <source>
        <dbReference type="ARBA" id="ARBA00022741"/>
    </source>
</evidence>
<feature type="compositionally biased region" description="Basic and acidic residues" evidence="5">
    <location>
        <begin position="240"/>
        <end position="250"/>
    </location>
</feature>
<keyword evidence="4" id="KW-0067">ATP-binding</keyword>
<dbReference type="InterPro" id="IPR027417">
    <property type="entry name" value="P-loop_NTPase"/>
</dbReference>
<dbReference type="GO" id="GO:0005524">
    <property type="term" value="F:ATP binding"/>
    <property type="evidence" value="ECO:0007669"/>
    <property type="project" value="UniProtKB-KW"/>
</dbReference>
<evidence type="ECO:0000259" key="6">
    <source>
        <dbReference type="PROSITE" id="PS50893"/>
    </source>
</evidence>
<dbReference type="Proteomes" id="UP000619788">
    <property type="component" value="Unassembled WGS sequence"/>
</dbReference>
<accession>A0A8J3WHW2</accession>
<evidence type="ECO:0000256" key="2">
    <source>
        <dbReference type="ARBA" id="ARBA00022448"/>
    </source>
</evidence>
<dbReference type="Pfam" id="PF00005">
    <property type="entry name" value="ABC_tran"/>
    <property type="match status" value="1"/>
</dbReference>
<dbReference type="InterPro" id="IPR003593">
    <property type="entry name" value="AAA+_ATPase"/>
</dbReference>
<evidence type="ECO:0000313" key="8">
    <source>
        <dbReference type="Proteomes" id="UP000619788"/>
    </source>
</evidence>
<dbReference type="PROSITE" id="PS50893">
    <property type="entry name" value="ABC_TRANSPORTER_2"/>
    <property type="match status" value="1"/>
</dbReference>
<dbReference type="Gene3D" id="3.40.50.300">
    <property type="entry name" value="P-loop containing nucleotide triphosphate hydrolases"/>
    <property type="match status" value="1"/>
</dbReference>
<organism evidence="7 8">
    <name type="scientific">Planobispora siamensis</name>
    <dbReference type="NCBI Taxonomy" id="936338"/>
    <lineage>
        <taxon>Bacteria</taxon>
        <taxon>Bacillati</taxon>
        <taxon>Actinomycetota</taxon>
        <taxon>Actinomycetes</taxon>
        <taxon>Streptosporangiales</taxon>
        <taxon>Streptosporangiaceae</taxon>
        <taxon>Planobispora</taxon>
    </lineage>
</organism>
<comment type="caution">
    <text evidence="7">The sequence shown here is derived from an EMBL/GenBank/DDBJ whole genome shotgun (WGS) entry which is preliminary data.</text>
</comment>
<keyword evidence="8" id="KW-1185">Reference proteome</keyword>
<evidence type="ECO:0000256" key="5">
    <source>
        <dbReference type="SAM" id="MobiDB-lite"/>
    </source>
</evidence>
<dbReference type="EMBL" id="BOOJ01000007">
    <property type="protein sequence ID" value="GIH89855.1"/>
    <property type="molecule type" value="Genomic_DNA"/>
</dbReference>